<gene>
    <name evidence="2" type="ORF">HF086_000832</name>
</gene>
<evidence type="ECO:0000313" key="2">
    <source>
        <dbReference type="EMBL" id="KAH9635111.1"/>
    </source>
</evidence>
<name>A0A922MED4_SPOEX</name>
<organism evidence="2 3">
    <name type="scientific">Spodoptera exigua</name>
    <name type="common">Beet armyworm</name>
    <name type="synonym">Noctua fulgens</name>
    <dbReference type="NCBI Taxonomy" id="7107"/>
    <lineage>
        <taxon>Eukaryota</taxon>
        <taxon>Metazoa</taxon>
        <taxon>Ecdysozoa</taxon>
        <taxon>Arthropoda</taxon>
        <taxon>Hexapoda</taxon>
        <taxon>Insecta</taxon>
        <taxon>Pterygota</taxon>
        <taxon>Neoptera</taxon>
        <taxon>Endopterygota</taxon>
        <taxon>Lepidoptera</taxon>
        <taxon>Glossata</taxon>
        <taxon>Ditrysia</taxon>
        <taxon>Noctuoidea</taxon>
        <taxon>Noctuidae</taxon>
        <taxon>Amphipyrinae</taxon>
        <taxon>Spodoptera</taxon>
    </lineage>
</organism>
<comment type="caution">
    <text evidence="2">The sequence shown here is derived from an EMBL/GenBank/DDBJ whole genome shotgun (WGS) entry which is preliminary data.</text>
</comment>
<protein>
    <submittedName>
        <fullName evidence="2">Uncharacterized protein</fullName>
    </submittedName>
</protein>
<dbReference type="EMBL" id="JACEFF010000572">
    <property type="protein sequence ID" value="KAH9635111.1"/>
    <property type="molecule type" value="Genomic_DNA"/>
</dbReference>
<accession>A0A922MED4</accession>
<dbReference type="Proteomes" id="UP000814243">
    <property type="component" value="Unassembled WGS sequence"/>
</dbReference>
<dbReference type="AlphaFoldDB" id="A0A922MED4"/>
<evidence type="ECO:0000313" key="3">
    <source>
        <dbReference type="Proteomes" id="UP000814243"/>
    </source>
</evidence>
<proteinExistence type="predicted"/>
<reference evidence="2" key="1">
    <citation type="journal article" date="2021" name="G3 (Bethesda)">
        <title>Genome and transcriptome analysis of the beet armyworm Spodoptera exigua reveals targets for pest control. .</title>
        <authorList>
            <person name="Simon S."/>
            <person name="Breeschoten T."/>
            <person name="Jansen H.J."/>
            <person name="Dirks R.P."/>
            <person name="Schranz M.E."/>
            <person name="Ros V.I.D."/>
        </authorList>
    </citation>
    <scope>NUCLEOTIDE SEQUENCE</scope>
    <source>
        <strain evidence="2">TB_SE_WUR_2020</strain>
    </source>
</reference>
<keyword evidence="1" id="KW-0175">Coiled coil</keyword>
<sequence length="91" mass="10457">MSSELSPEMSLLLTKMTEQLKIQTNVITENITAVILQKVDEKLKPIIEENQNLRNEVNKLNNKLINLEANTKRKNVIIHGLPEPNEESHEQ</sequence>
<evidence type="ECO:0000256" key="1">
    <source>
        <dbReference type="SAM" id="Coils"/>
    </source>
</evidence>
<feature type="coiled-coil region" evidence="1">
    <location>
        <begin position="36"/>
        <end position="70"/>
    </location>
</feature>